<gene>
    <name evidence="1" type="ORF">MF626_000067</name>
</gene>
<accession>A0AAE9L8B1</accession>
<dbReference type="EMBL" id="CP097770">
    <property type="protein sequence ID" value="URJ50701.2"/>
    <property type="molecule type" value="Genomic_DNA"/>
</dbReference>
<evidence type="ECO:0000313" key="2">
    <source>
        <dbReference type="Proteomes" id="UP001055784"/>
    </source>
</evidence>
<dbReference type="Proteomes" id="UP001055784">
    <property type="component" value="Chromosome"/>
</dbReference>
<proteinExistence type="predicted"/>
<evidence type="ECO:0000313" key="1">
    <source>
        <dbReference type="EMBL" id="URJ50701.2"/>
    </source>
</evidence>
<dbReference type="AlphaFoldDB" id="A0AAE9L8B1"/>
<organism evidence="1 2">
    <name type="scientific">Paenibacillus polymyxa</name>
    <name type="common">Bacillus polymyxa</name>
    <dbReference type="NCBI Taxonomy" id="1406"/>
    <lineage>
        <taxon>Bacteria</taxon>
        <taxon>Bacillati</taxon>
        <taxon>Bacillota</taxon>
        <taxon>Bacilli</taxon>
        <taxon>Bacillales</taxon>
        <taxon>Paenibacillaceae</taxon>
        <taxon>Paenibacillus</taxon>
    </lineage>
</organism>
<protein>
    <submittedName>
        <fullName evidence="1">Uncharacterized protein</fullName>
    </submittedName>
</protein>
<reference evidence="1" key="1">
    <citation type="submission" date="2022-11" db="EMBL/GenBank/DDBJ databases">
        <authorList>
            <person name="Vasilchenko N.G."/>
            <person name="Prazdnova E.V."/>
            <person name="Gorovtsov A.V."/>
            <person name="Chistyakov V.A."/>
            <person name="Pak M.L."/>
        </authorList>
    </citation>
    <scope>NUCLEOTIDE SEQUENCE</scope>
    <source>
        <strain evidence="1">R 4.5</strain>
    </source>
</reference>
<sequence>MTEQEMDEFTTALVERYVDIQKFASVNSELLNIWDEVIDTLPPEIKGDFQEKYNRRIREGACEKARFKQARR</sequence>
<name>A0AAE9L8B1_PAEPO</name>